<evidence type="ECO:0000313" key="2">
    <source>
        <dbReference type="EMBL" id="MBF5054186.1"/>
    </source>
</evidence>
<comment type="caution">
    <text evidence="2">The sequence shown here is derived from an EMBL/GenBank/DDBJ whole genome shotgun (WGS) entry which is preliminary data.</text>
</comment>
<gene>
    <name evidence="2" type="ORF">ISO4_02788</name>
</gene>
<evidence type="ECO:0008006" key="4">
    <source>
        <dbReference type="Google" id="ProtNLM"/>
    </source>
</evidence>
<reference evidence="2 3" key="1">
    <citation type="submission" date="2012-09" db="EMBL/GenBank/DDBJ databases">
        <title>Genome Sequence of alkane-degrading Bacterium Alcanivorax venustensis ISO4.</title>
        <authorList>
            <person name="Lai Q."/>
            <person name="Shao Z."/>
        </authorList>
    </citation>
    <scope>NUCLEOTIDE SEQUENCE [LARGE SCALE GENOMIC DNA]</scope>
    <source>
        <strain evidence="2 3">ISO4</strain>
    </source>
</reference>
<organism evidence="2 3">
    <name type="scientific">Alloalcanivorax venustensis ISO4</name>
    <dbReference type="NCBI Taxonomy" id="1177184"/>
    <lineage>
        <taxon>Bacteria</taxon>
        <taxon>Pseudomonadati</taxon>
        <taxon>Pseudomonadota</taxon>
        <taxon>Gammaproteobacteria</taxon>
        <taxon>Oceanospirillales</taxon>
        <taxon>Alcanivoracaceae</taxon>
        <taxon>Alloalcanivorax</taxon>
    </lineage>
</organism>
<evidence type="ECO:0000313" key="3">
    <source>
        <dbReference type="Proteomes" id="UP000644441"/>
    </source>
</evidence>
<feature type="transmembrane region" description="Helical" evidence="1">
    <location>
        <begin position="145"/>
        <end position="163"/>
    </location>
</feature>
<feature type="transmembrane region" description="Helical" evidence="1">
    <location>
        <begin position="183"/>
        <end position="206"/>
    </location>
</feature>
<keyword evidence="1" id="KW-1133">Transmembrane helix</keyword>
<name>A0ABS0AL09_9GAMM</name>
<keyword evidence="3" id="KW-1185">Reference proteome</keyword>
<keyword evidence="1" id="KW-0812">Transmembrane</keyword>
<dbReference type="Proteomes" id="UP000644441">
    <property type="component" value="Unassembled WGS sequence"/>
</dbReference>
<sequence length="478" mass="54132">MDMGTRLYRHWWRSAALVWVVFTGLPFLALAGLAAAWQSIWPMLLFWWLKPLWERPLLAFYSRALFDDYPGPWALLKGFREYGLNGLFGQLTWRRLSPARGMLTGVWQLEGNRGDAASGRIAVLLRAPGQRPATLTFTLLTLEHLMTVALILLAITLAPWQFNLEFSVWFGEQSRLHWALGNLFWYLVLTVTEPLYVATSFALYLNQRTHLEGWDLQLGLTRIGKRRAALGLSRGAGALALMVLCLGGLPAPGNAEQQDSKQQAVELLASDTFMPMALREERRLKEQFRDDDGDSWWRDLLQRLIDGQRDNERGDPLALPEGLIHGIGWTLLVALLAVIAWALLRRLPGSPLRRRPTAMPVQVAGLDTRAENLPVDLAGALDDALRQGRVREALALLLRDTLVTFFRRHPTPLTPGATEQDCLRAYRQLLGDTPAVVYLERLTEAWTRTAWAHRPTTPEQVQALYDQWRGLRPAEART</sequence>
<evidence type="ECO:0000256" key="1">
    <source>
        <dbReference type="SAM" id="Phobius"/>
    </source>
</evidence>
<feature type="transmembrane region" description="Helical" evidence="1">
    <location>
        <begin position="16"/>
        <end position="49"/>
    </location>
</feature>
<dbReference type="EMBL" id="ARXR01000032">
    <property type="protein sequence ID" value="MBF5054186.1"/>
    <property type="molecule type" value="Genomic_DNA"/>
</dbReference>
<accession>A0ABS0AL09</accession>
<protein>
    <recommendedName>
        <fullName evidence="4">DUF4129 domain-containing protein</fullName>
    </recommendedName>
</protein>
<keyword evidence="1" id="KW-0472">Membrane</keyword>
<proteinExistence type="predicted"/>
<feature type="transmembrane region" description="Helical" evidence="1">
    <location>
        <begin position="323"/>
        <end position="344"/>
    </location>
</feature>
<feature type="transmembrane region" description="Helical" evidence="1">
    <location>
        <begin position="227"/>
        <end position="249"/>
    </location>
</feature>